<protein>
    <submittedName>
        <fullName evidence="1">Uncharacterized protein</fullName>
    </submittedName>
</protein>
<keyword evidence="2" id="KW-1185">Reference proteome</keyword>
<dbReference type="KEGG" id="amr:AM1_1684"/>
<sequence length="44" mass="4949">MPPLRLVEPFEHLAVAILAQNSLGSLHWTQQSGKWAIAAQHHTY</sequence>
<accession>B0CB66</accession>
<dbReference type="HOGENOM" id="CLU_3210971_0_0_3"/>
<gene>
    <name evidence="1" type="ordered locus">AM1_1684</name>
</gene>
<dbReference type="Proteomes" id="UP000000268">
    <property type="component" value="Chromosome"/>
</dbReference>
<evidence type="ECO:0000313" key="1">
    <source>
        <dbReference type="EMBL" id="ABW26705.1"/>
    </source>
</evidence>
<name>B0CB66_ACAM1</name>
<dbReference type="EMBL" id="CP000828">
    <property type="protein sequence ID" value="ABW26705.1"/>
    <property type="molecule type" value="Genomic_DNA"/>
</dbReference>
<organism evidence="1 2">
    <name type="scientific">Acaryochloris marina (strain MBIC 11017)</name>
    <dbReference type="NCBI Taxonomy" id="329726"/>
    <lineage>
        <taxon>Bacteria</taxon>
        <taxon>Bacillati</taxon>
        <taxon>Cyanobacteriota</taxon>
        <taxon>Cyanophyceae</taxon>
        <taxon>Acaryochloridales</taxon>
        <taxon>Acaryochloridaceae</taxon>
        <taxon>Acaryochloris</taxon>
    </lineage>
</organism>
<reference evidence="1 2" key="1">
    <citation type="journal article" date="2008" name="Proc. Natl. Acad. Sci. U.S.A.">
        <title>Niche adaptation and genome expansion in the chlorophyll d-producing cyanobacterium Acaryochloris marina.</title>
        <authorList>
            <person name="Swingley W.D."/>
            <person name="Chen M."/>
            <person name="Cheung P.C."/>
            <person name="Conrad A.L."/>
            <person name="Dejesa L.C."/>
            <person name="Hao J."/>
            <person name="Honchak B.M."/>
            <person name="Karbach L.E."/>
            <person name="Kurdoglu A."/>
            <person name="Lahiri S."/>
            <person name="Mastrian S.D."/>
            <person name="Miyashita H."/>
            <person name="Page L."/>
            <person name="Ramakrishna P."/>
            <person name="Satoh S."/>
            <person name="Sattley W.M."/>
            <person name="Shimada Y."/>
            <person name="Taylor H.L."/>
            <person name="Tomo T."/>
            <person name="Tsuchiya T."/>
            <person name="Wang Z.T."/>
            <person name="Raymond J."/>
            <person name="Mimuro M."/>
            <person name="Blankenship R.E."/>
            <person name="Touchman J.W."/>
        </authorList>
    </citation>
    <scope>NUCLEOTIDE SEQUENCE [LARGE SCALE GENOMIC DNA]</scope>
    <source>
        <strain evidence="2">MBIC 11017</strain>
    </source>
</reference>
<dbReference type="AlphaFoldDB" id="B0CB66"/>
<dbReference type="RefSeq" id="WP_012162222.1">
    <property type="nucleotide sequence ID" value="NC_009925.1"/>
</dbReference>
<proteinExistence type="predicted"/>
<evidence type="ECO:0000313" key="2">
    <source>
        <dbReference type="Proteomes" id="UP000000268"/>
    </source>
</evidence>